<sequence>MQRPGREISPPSGAVPFGRDVARSEPGQGTMHQPGPGDGHRILRAPPLRCRAVPADVVHRVESTARASGAVAPTEWGPLRTMSSTPGRWRAPAVRASPIAGAVVRTRCGAAVRTAGAAAGMVRAPSVPGAYRGARRARSGARCRRQEESDRAEFLYHTAPCPPSGQSPEYAPGARARVAGHTKWVRGRVRQVRTASTAGRCAPAQAGDALGARTEDVVRAPEATGARTLTSVRAPGVRRPGSVAHHDAHRCGGGSARHHRCAHNAVHRHAGACDAMDAGMFHSPPASAHQSGVHFHPMRTTVDSTLRPLHRRAARRTPGEVRRVRSGRGAPSCGR</sequence>
<organism evidence="2 3">
    <name type="scientific">Streptomyces stelliscabiei</name>
    <dbReference type="NCBI Taxonomy" id="146820"/>
    <lineage>
        <taxon>Bacteria</taxon>
        <taxon>Bacillati</taxon>
        <taxon>Actinomycetota</taxon>
        <taxon>Actinomycetes</taxon>
        <taxon>Kitasatosporales</taxon>
        <taxon>Streptomycetaceae</taxon>
        <taxon>Streptomyces</taxon>
    </lineage>
</organism>
<name>A0A8I0PGD3_9ACTN</name>
<dbReference type="AlphaFoldDB" id="A0A8I0PGD3"/>
<evidence type="ECO:0000313" key="2">
    <source>
        <dbReference type="EMBL" id="MBE1603024.1"/>
    </source>
</evidence>
<protein>
    <submittedName>
        <fullName evidence="2">Uncharacterized protein</fullName>
    </submittedName>
</protein>
<accession>A0A8I0PGD3</accession>
<dbReference type="Proteomes" id="UP000629287">
    <property type="component" value="Unassembled WGS sequence"/>
</dbReference>
<comment type="caution">
    <text evidence="2">The sequence shown here is derived from an EMBL/GenBank/DDBJ whole genome shotgun (WGS) entry which is preliminary data.</text>
</comment>
<proteinExistence type="predicted"/>
<keyword evidence="3" id="KW-1185">Reference proteome</keyword>
<reference evidence="2 3" key="1">
    <citation type="submission" date="2020-10" db="EMBL/GenBank/DDBJ databases">
        <title>Sequencing the genomes of 1000 actinobacteria strains.</title>
        <authorList>
            <person name="Klenk H.-P."/>
        </authorList>
    </citation>
    <scope>NUCLEOTIDE SEQUENCE [LARGE SCALE GENOMIC DNA]</scope>
    <source>
        <strain evidence="2 3">DSM 41803</strain>
    </source>
</reference>
<feature type="region of interest" description="Disordered" evidence="1">
    <location>
        <begin position="1"/>
        <end position="41"/>
    </location>
</feature>
<evidence type="ECO:0000256" key="1">
    <source>
        <dbReference type="SAM" id="MobiDB-lite"/>
    </source>
</evidence>
<gene>
    <name evidence="2" type="ORF">H4687_009253</name>
</gene>
<dbReference type="EMBL" id="JADBGF010000002">
    <property type="protein sequence ID" value="MBE1603024.1"/>
    <property type="molecule type" value="Genomic_DNA"/>
</dbReference>
<evidence type="ECO:0000313" key="3">
    <source>
        <dbReference type="Proteomes" id="UP000629287"/>
    </source>
</evidence>
<feature type="region of interest" description="Disordered" evidence="1">
    <location>
        <begin position="311"/>
        <end position="335"/>
    </location>
</feature>